<dbReference type="AlphaFoldDB" id="A0A371GTW6"/>
<dbReference type="OrthoDB" id="1903705at2759"/>
<accession>A0A371GTW6</accession>
<dbReference type="GO" id="GO:0005794">
    <property type="term" value="C:Golgi apparatus"/>
    <property type="evidence" value="ECO:0007669"/>
    <property type="project" value="TreeGrafter"/>
</dbReference>
<keyword evidence="2" id="KW-1185">Reference proteome</keyword>
<feature type="non-terminal residue" evidence="1">
    <location>
        <position position="1"/>
    </location>
</feature>
<evidence type="ECO:0000313" key="1">
    <source>
        <dbReference type="EMBL" id="RDX93988.1"/>
    </source>
</evidence>
<dbReference type="PANTHER" id="PTHR31469:SF8">
    <property type="entry name" value="OS07G0641000 PROTEIN"/>
    <property type="match status" value="1"/>
</dbReference>
<name>A0A371GTW6_MUCPR</name>
<dbReference type="PANTHER" id="PTHR31469">
    <property type="entry name" value="OS07G0633600 PROTEIN"/>
    <property type="match status" value="1"/>
</dbReference>
<protein>
    <submittedName>
        <fullName evidence="1">Uncharacterized protein</fullName>
    </submittedName>
</protein>
<gene>
    <name evidence="1" type="ORF">CR513_23674</name>
</gene>
<sequence length="398" mass="45452">MAFHRGSKAKPKSTRSPILVLVAAVTVIALLFLFSSFLSTTASKSNLLQHRQQQQKQQFEKYLYWGTRIDCPGKHCGSCEGLGHQESSLRCALEEAIFLRRQKFRRVGTLGLLRSRQTTRFSISTYKGPELQILIEVMWWLQNFCDAIKDVWDASSCAMDSLYDTEFMSGTVPVILDNSKEWYRVLSTSMKLGARGVVHVEGISRFELKENSRYSDLFMECKDRNNRSAIMLPYSFLPSMAAGKLRDAAEKEENKIVMSVPENGWNEDGSSLNIEGATTTGFWLEINMGHRESCQRLLVFMGDGKRLRYLPYKREIRNCITYTTQFNIFCLFNLVSEQSKALPVPTTEGRRLGCCRRRSSPSTTTRRRCLPLFAVAVLFVGLFPTYSNVQNLGWKYCS</sequence>
<evidence type="ECO:0000313" key="2">
    <source>
        <dbReference type="Proteomes" id="UP000257109"/>
    </source>
</evidence>
<organism evidence="1 2">
    <name type="scientific">Mucuna pruriens</name>
    <name type="common">Velvet bean</name>
    <name type="synonym">Dolichos pruriens</name>
    <dbReference type="NCBI Taxonomy" id="157652"/>
    <lineage>
        <taxon>Eukaryota</taxon>
        <taxon>Viridiplantae</taxon>
        <taxon>Streptophyta</taxon>
        <taxon>Embryophyta</taxon>
        <taxon>Tracheophyta</taxon>
        <taxon>Spermatophyta</taxon>
        <taxon>Magnoliopsida</taxon>
        <taxon>eudicotyledons</taxon>
        <taxon>Gunneridae</taxon>
        <taxon>Pentapetalae</taxon>
        <taxon>rosids</taxon>
        <taxon>fabids</taxon>
        <taxon>Fabales</taxon>
        <taxon>Fabaceae</taxon>
        <taxon>Papilionoideae</taxon>
        <taxon>50 kb inversion clade</taxon>
        <taxon>NPAAA clade</taxon>
        <taxon>indigoferoid/millettioid clade</taxon>
        <taxon>Phaseoleae</taxon>
        <taxon>Mucuna</taxon>
    </lineage>
</organism>
<dbReference type="STRING" id="157652.A0A371GTW6"/>
<reference evidence="1" key="1">
    <citation type="submission" date="2018-05" db="EMBL/GenBank/DDBJ databases">
        <title>Draft genome of Mucuna pruriens seed.</title>
        <authorList>
            <person name="Nnadi N.E."/>
            <person name="Vos R."/>
            <person name="Hasami M.H."/>
            <person name="Devisetty U.K."/>
            <person name="Aguiy J.C."/>
        </authorList>
    </citation>
    <scope>NUCLEOTIDE SEQUENCE [LARGE SCALE GENOMIC DNA]</scope>
    <source>
        <strain evidence="1">JCA_2017</strain>
    </source>
</reference>
<proteinExistence type="predicted"/>
<dbReference type="EMBL" id="QJKJ01004478">
    <property type="protein sequence ID" value="RDX93988.1"/>
    <property type="molecule type" value="Genomic_DNA"/>
</dbReference>
<dbReference type="Proteomes" id="UP000257109">
    <property type="component" value="Unassembled WGS sequence"/>
</dbReference>
<comment type="caution">
    <text evidence="1">The sequence shown here is derived from an EMBL/GenBank/DDBJ whole genome shotgun (WGS) entry which is preliminary data.</text>
</comment>